<feature type="domain" description="NodB homology" evidence="1">
    <location>
        <begin position="14"/>
        <end position="207"/>
    </location>
</feature>
<dbReference type="InterPro" id="IPR050248">
    <property type="entry name" value="Polysacc_deacetylase_ArnD"/>
</dbReference>
<dbReference type="PANTHER" id="PTHR10587:SF125">
    <property type="entry name" value="POLYSACCHARIDE DEACETYLASE YHEN-RELATED"/>
    <property type="match status" value="1"/>
</dbReference>
<dbReference type="PROSITE" id="PS51677">
    <property type="entry name" value="NODB"/>
    <property type="match status" value="1"/>
</dbReference>
<proteinExistence type="predicted"/>
<dbReference type="InterPro" id="IPR002509">
    <property type="entry name" value="NODB_dom"/>
</dbReference>
<evidence type="ECO:0000313" key="3">
    <source>
        <dbReference type="Proteomes" id="UP000304148"/>
    </source>
</evidence>
<organism evidence="2 3">
    <name type="scientific">Paenibacillus alvei</name>
    <name type="common">Bacillus alvei</name>
    <dbReference type="NCBI Taxonomy" id="44250"/>
    <lineage>
        <taxon>Bacteria</taxon>
        <taxon>Bacillati</taxon>
        <taxon>Bacillota</taxon>
        <taxon>Bacilli</taxon>
        <taxon>Bacillales</taxon>
        <taxon>Paenibacillaceae</taxon>
        <taxon>Paenibacillus</taxon>
    </lineage>
</organism>
<dbReference type="AlphaFoldDB" id="A0A383RDZ2"/>
<protein>
    <submittedName>
        <fullName evidence="2">Peptidoglycan/xylan/chitin deacetylase, PgdA/CDA1 family</fullName>
    </submittedName>
</protein>
<dbReference type="EMBL" id="LS992241">
    <property type="protein sequence ID" value="SYX85317.1"/>
    <property type="molecule type" value="Genomic_DNA"/>
</dbReference>
<dbReference type="Pfam" id="PF01522">
    <property type="entry name" value="Polysacc_deac_1"/>
    <property type="match status" value="1"/>
</dbReference>
<gene>
    <name evidence="2" type="ORF">PBLR_13739</name>
</gene>
<dbReference type="GO" id="GO:0005975">
    <property type="term" value="P:carbohydrate metabolic process"/>
    <property type="evidence" value="ECO:0007669"/>
    <property type="project" value="InterPro"/>
</dbReference>
<dbReference type="CDD" id="cd10944">
    <property type="entry name" value="CE4_SmPgdA_like"/>
    <property type="match status" value="1"/>
</dbReference>
<dbReference type="Gene3D" id="3.20.20.370">
    <property type="entry name" value="Glycoside hydrolase/deacetylase"/>
    <property type="match status" value="1"/>
</dbReference>
<sequence>MNLTAPVNKKNSGKVAYLTFDDGPSKHTDQLLEILKRYSVKGTFFVIANRSPYGIRMYKKMMRHGHVIGNHSYSHDYSRIYSSKKLFFADFYRMERLLSRVTGRKPRLFRFPGGSNTTIGYSQGGHKTMQSIKAALRSRNYPYFDWTIDSHDSLRPYLSPRQMIRNVLQESQRQSKCSLLFHDFSDISVKALPAIIQGLKRQGFRFDVLSSHSYNYHLGEGNS</sequence>
<dbReference type="PANTHER" id="PTHR10587">
    <property type="entry name" value="GLYCOSYL TRANSFERASE-RELATED"/>
    <property type="match status" value="1"/>
</dbReference>
<dbReference type="SUPFAM" id="SSF88713">
    <property type="entry name" value="Glycoside hydrolase/deacetylase"/>
    <property type="match status" value="1"/>
</dbReference>
<reference evidence="3" key="1">
    <citation type="submission" date="2018-08" db="EMBL/GenBank/DDBJ databases">
        <authorList>
            <person name="Chevrot R."/>
        </authorList>
    </citation>
    <scope>NUCLEOTIDE SEQUENCE [LARGE SCALE GENOMIC DNA]</scope>
</reference>
<evidence type="ECO:0000313" key="2">
    <source>
        <dbReference type="EMBL" id="SYX85317.1"/>
    </source>
</evidence>
<dbReference type="InterPro" id="IPR011330">
    <property type="entry name" value="Glyco_hydro/deAcase_b/a-brl"/>
</dbReference>
<dbReference type="GO" id="GO:0016810">
    <property type="term" value="F:hydrolase activity, acting on carbon-nitrogen (but not peptide) bonds"/>
    <property type="evidence" value="ECO:0007669"/>
    <property type="project" value="InterPro"/>
</dbReference>
<evidence type="ECO:0000259" key="1">
    <source>
        <dbReference type="PROSITE" id="PS51677"/>
    </source>
</evidence>
<name>A0A383RDZ2_PAEAL</name>
<dbReference type="RefSeq" id="WP_138187019.1">
    <property type="nucleotide sequence ID" value="NZ_LS992241.1"/>
</dbReference>
<accession>A0A383RDZ2</accession>
<dbReference type="Proteomes" id="UP000304148">
    <property type="component" value="Chromosome"/>
</dbReference>